<dbReference type="InterPro" id="IPR036390">
    <property type="entry name" value="WH_DNA-bd_sf"/>
</dbReference>
<comment type="caution">
    <text evidence="6">The sequence shown here is derived from an EMBL/GenBank/DDBJ whole genome shotgun (WGS) entry which is preliminary data.</text>
</comment>
<keyword evidence="7" id="KW-1185">Reference proteome</keyword>
<dbReference type="Proteomes" id="UP000295110">
    <property type="component" value="Unassembled WGS sequence"/>
</dbReference>
<dbReference type="InterPro" id="IPR000847">
    <property type="entry name" value="LysR_HTH_N"/>
</dbReference>
<evidence type="ECO:0000256" key="2">
    <source>
        <dbReference type="ARBA" id="ARBA00023015"/>
    </source>
</evidence>
<dbReference type="GO" id="GO:0043565">
    <property type="term" value="F:sequence-specific DNA binding"/>
    <property type="evidence" value="ECO:0007669"/>
    <property type="project" value="TreeGrafter"/>
</dbReference>
<dbReference type="SUPFAM" id="SSF46785">
    <property type="entry name" value="Winged helix' DNA-binding domain"/>
    <property type="match status" value="1"/>
</dbReference>
<reference evidence="6 7" key="1">
    <citation type="submission" date="2019-03" db="EMBL/GenBank/DDBJ databases">
        <title>Genomic Encyclopedia of Type Strains, Phase IV (KMG-IV): sequencing the most valuable type-strain genomes for metagenomic binning, comparative biology and taxonomic classification.</title>
        <authorList>
            <person name="Goeker M."/>
        </authorList>
    </citation>
    <scope>NUCLEOTIDE SEQUENCE [LARGE SCALE GENOMIC DNA]</scope>
    <source>
        <strain evidence="6 7">DSM 654</strain>
    </source>
</reference>
<dbReference type="Gene3D" id="1.10.10.10">
    <property type="entry name" value="Winged helix-like DNA-binding domain superfamily/Winged helix DNA-binding domain"/>
    <property type="match status" value="1"/>
</dbReference>
<keyword evidence="2" id="KW-0805">Transcription regulation</keyword>
<dbReference type="PANTHER" id="PTHR30537">
    <property type="entry name" value="HTH-TYPE TRANSCRIPTIONAL REGULATOR"/>
    <property type="match status" value="1"/>
</dbReference>
<keyword evidence="4" id="KW-0804">Transcription</keyword>
<dbReference type="Pfam" id="PF00126">
    <property type="entry name" value="HTH_1"/>
    <property type="match status" value="1"/>
</dbReference>
<dbReference type="NCBIfam" id="NF011573">
    <property type="entry name" value="PRK14997.1"/>
    <property type="match status" value="1"/>
</dbReference>
<evidence type="ECO:0000256" key="4">
    <source>
        <dbReference type="ARBA" id="ARBA00023163"/>
    </source>
</evidence>
<organism evidence="6 7">
    <name type="scientific">Roseateles saccharophilus</name>
    <name type="common">Pseudomonas saccharophila</name>
    <dbReference type="NCBI Taxonomy" id="304"/>
    <lineage>
        <taxon>Bacteria</taxon>
        <taxon>Pseudomonadati</taxon>
        <taxon>Pseudomonadota</taxon>
        <taxon>Betaproteobacteria</taxon>
        <taxon>Burkholderiales</taxon>
        <taxon>Sphaerotilaceae</taxon>
        <taxon>Roseateles</taxon>
    </lineage>
</organism>
<feature type="domain" description="HTH lysR-type" evidence="5">
    <location>
        <begin position="1"/>
        <end position="59"/>
    </location>
</feature>
<evidence type="ECO:0000313" key="7">
    <source>
        <dbReference type="Proteomes" id="UP000295110"/>
    </source>
</evidence>
<dbReference type="OrthoDB" id="5671700at2"/>
<dbReference type="InterPro" id="IPR036388">
    <property type="entry name" value="WH-like_DNA-bd_sf"/>
</dbReference>
<evidence type="ECO:0000259" key="5">
    <source>
        <dbReference type="PROSITE" id="PS50931"/>
    </source>
</evidence>
<dbReference type="InterPro" id="IPR058163">
    <property type="entry name" value="LysR-type_TF_proteobact-type"/>
</dbReference>
<gene>
    <name evidence="6" type="ORF">EV671_103515</name>
</gene>
<dbReference type="PROSITE" id="PS50931">
    <property type="entry name" value="HTH_LYSR"/>
    <property type="match status" value="1"/>
</dbReference>
<keyword evidence="3 6" id="KW-0238">DNA-binding</keyword>
<name>A0A4V2VPD4_ROSSA</name>
<dbReference type="Pfam" id="PF03466">
    <property type="entry name" value="LysR_substrate"/>
    <property type="match status" value="1"/>
</dbReference>
<dbReference type="Gene3D" id="3.40.190.290">
    <property type="match status" value="1"/>
</dbReference>
<proteinExistence type="inferred from homology"/>
<dbReference type="AlphaFoldDB" id="A0A4V2VPD4"/>
<comment type="similarity">
    <text evidence="1">Belongs to the LysR transcriptional regulatory family.</text>
</comment>
<dbReference type="GO" id="GO:0006351">
    <property type="term" value="P:DNA-templated transcription"/>
    <property type="evidence" value="ECO:0007669"/>
    <property type="project" value="TreeGrafter"/>
</dbReference>
<accession>A0A4V2VPD4</accession>
<dbReference type="RefSeq" id="WP_132575586.1">
    <property type="nucleotide sequence ID" value="NZ_CBCSGL010000036.1"/>
</dbReference>
<dbReference type="CDD" id="cd08473">
    <property type="entry name" value="PBP2_CrgA_like_4"/>
    <property type="match status" value="1"/>
</dbReference>
<evidence type="ECO:0000313" key="6">
    <source>
        <dbReference type="EMBL" id="TCU89040.1"/>
    </source>
</evidence>
<dbReference type="GO" id="GO:0003700">
    <property type="term" value="F:DNA-binding transcription factor activity"/>
    <property type="evidence" value="ECO:0007669"/>
    <property type="project" value="InterPro"/>
</dbReference>
<dbReference type="FunFam" id="1.10.10.10:FF:000001">
    <property type="entry name" value="LysR family transcriptional regulator"/>
    <property type="match status" value="1"/>
</dbReference>
<dbReference type="PANTHER" id="PTHR30537:SF31">
    <property type="entry name" value="TRANSCRIPTIONAL REGULATOR, LYSR FAMILY"/>
    <property type="match status" value="1"/>
</dbReference>
<dbReference type="SUPFAM" id="SSF53850">
    <property type="entry name" value="Periplasmic binding protein-like II"/>
    <property type="match status" value="1"/>
</dbReference>
<sequence>MQDLNDLKYFAHVVDHGGFAPAARALGLPKSKLSRRVAQLEDRLGVRLIQRSTRRFSVTDIGSHYYRHCKAMLVEAQAAEEAVEQVSGEPRGVVRMSCPVALLHARVAAMVVEFMALNPQVEVHLAGLNRPVDLVAEGYDIAIRARMPPLEDSSLVMRELAQRDWVLVASPVFCKQHPLPAVPADLDRLPSLGVGLGEREHRWQLIGPQGVTAAIAYRPRLVSDDMHSLRAAAVAGLGVVQLPAMILMDELRSGQLVRLLPDWCSKGAVVHAVFPSRRGLLPAVRGLIDFLAQRFAELPEE</sequence>
<protein>
    <submittedName>
        <fullName evidence="6">DNA-binding transcriptional LysR family regulator</fullName>
    </submittedName>
</protein>
<dbReference type="EMBL" id="SMBU01000035">
    <property type="protein sequence ID" value="TCU89040.1"/>
    <property type="molecule type" value="Genomic_DNA"/>
</dbReference>
<dbReference type="InterPro" id="IPR005119">
    <property type="entry name" value="LysR_subst-bd"/>
</dbReference>
<evidence type="ECO:0000256" key="3">
    <source>
        <dbReference type="ARBA" id="ARBA00023125"/>
    </source>
</evidence>
<evidence type="ECO:0000256" key="1">
    <source>
        <dbReference type="ARBA" id="ARBA00009437"/>
    </source>
</evidence>